<dbReference type="Proteomes" id="UP001057291">
    <property type="component" value="Unassembled WGS sequence"/>
</dbReference>
<keyword evidence="2" id="KW-1185">Reference proteome</keyword>
<evidence type="ECO:0000313" key="2">
    <source>
        <dbReference type="Proteomes" id="UP001057291"/>
    </source>
</evidence>
<evidence type="ECO:0000313" key="1">
    <source>
        <dbReference type="EMBL" id="GIM47983.1"/>
    </source>
</evidence>
<protein>
    <submittedName>
        <fullName evidence="1">Acyl-CoA dehydrogenase</fullName>
    </submittedName>
</protein>
<comment type="caution">
    <text evidence="1">The sequence shown here is derived from an EMBL/GenBank/DDBJ whole genome shotgun (WGS) entry which is preliminary data.</text>
</comment>
<dbReference type="InterPro" id="IPR037069">
    <property type="entry name" value="AcylCoA_DH/ox_N_sf"/>
</dbReference>
<dbReference type="GO" id="GO:0050660">
    <property type="term" value="F:flavin adenine dinucleotide binding"/>
    <property type="evidence" value="ECO:0007669"/>
    <property type="project" value="InterPro"/>
</dbReference>
<dbReference type="EMBL" id="BOQE01000001">
    <property type="protein sequence ID" value="GIM47983.1"/>
    <property type="molecule type" value="Genomic_DNA"/>
</dbReference>
<dbReference type="RefSeq" id="WP_282200906.1">
    <property type="nucleotide sequence ID" value="NZ_BOQE01000001.1"/>
</dbReference>
<dbReference type="InterPro" id="IPR009100">
    <property type="entry name" value="AcylCoA_DH/oxidase_NM_dom_sf"/>
</dbReference>
<dbReference type="InterPro" id="IPR046373">
    <property type="entry name" value="Acyl-CoA_Oxase/DH_mid-dom_sf"/>
</dbReference>
<accession>A0AAV4LK38</accession>
<reference evidence="1" key="1">
    <citation type="journal article" date="2023" name="Int. J. Syst. Evol. Microbiol.">
        <title>Collibacillus ludicampi gen. nov., sp. nov., a new soil bacterium of the family Alicyclobacillaceae.</title>
        <authorList>
            <person name="Jojima T."/>
            <person name="Ioku Y."/>
            <person name="Fukuta Y."/>
            <person name="Shirasaka N."/>
            <person name="Matsumura Y."/>
            <person name="Mori M."/>
        </authorList>
    </citation>
    <scope>NUCLEOTIDE SEQUENCE</scope>
    <source>
        <strain evidence="1">TP075</strain>
    </source>
</reference>
<dbReference type="GO" id="GO:0003995">
    <property type="term" value="F:acyl-CoA dehydrogenase activity"/>
    <property type="evidence" value="ECO:0007669"/>
    <property type="project" value="TreeGrafter"/>
</dbReference>
<dbReference type="Gene3D" id="1.10.540.10">
    <property type="entry name" value="Acyl-CoA dehydrogenase/oxidase, N-terminal domain"/>
    <property type="match status" value="1"/>
</dbReference>
<dbReference type="AlphaFoldDB" id="A0AAV4LK38"/>
<dbReference type="PANTHER" id="PTHR43884">
    <property type="entry name" value="ACYL-COA DEHYDROGENASE"/>
    <property type="match status" value="1"/>
</dbReference>
<dbReference type="PANTHER" id="PTHR43884:SF12">
    <property type="entry name" value="ISOVALERYL-COA DEHYDROGENASE, MITOCHONDRIAL-RELATED"/>
    <property type="match status" value="1"/>
</dbReference>
<gene>
    <name evidence="1" type="ORF">DNHGIG_35320</name>
</gene>
<dbReference type="SUPFAM" id="SSF56645">
    <property type="entry name" value="Acyl-CoA dehydrogenase NM domain-like"/>
    <property type="match status" value="1"/>
</dbReference>
<name>A0AAV4LK38_9BACL</name>
<sequence>MTVTKPGLLDDLIEKNLRPIVTSIDENALYPGDFLKILGREGFFSQNGNDEKEHREKTMFLIERVAEECNSTAFLIWCHTTAIRFVRNSDNDYLKQEILPLLENGQRLGGTGLSNSMKYYAGMESLKLKAQKTNDGFLVSGTLPYVSNVGRDHWFGIIAEVSDSNRMMAFVPCHVEGLHKIQLDDFLGLNGTATYSCRFEHVLVPYDWVLAHDADSYVKRIRPEFVLNQTGMALGLVKASVKNIERLQKKQNNANSYLDLQPNELNEELKTLRDNVYKLVRHPKNFKEILQSRLDGANLAIKAAHAEMLHSGGAGYVRHSPTSRRLREAYFLNIVTPAVKQLKKLLNM</sequence>
<proteinExistence type="predicted"/>
<organism evidence="1 2">
    <name type="scientific">Collibacillus ludicampi</name>
    <dbReference type="NCBI Taxonomy" id="2771369"/>
    <lineage>
        <taxon>Bacteria</taxon>
        <taxon>Bacillati</taxon>
        <taxon>Bacillota</taxon>
        <taxon>Bacilli</taxon>
        <taxon>Bacillales</taxon>
        <taxon>Alicyclobacillaceae</taxon>
        <taxon>Collibacillus</taxon>
    </lineage>
</organism>
<dbReference type="Gene3D" id="2.40.110.10">
    <property type="entry name" value="Butyryl-CoA Dehydrogenase, subunit A, domain 2"/>
    <property type="match status" value="1"/>
</dbReference>